<proteinExistence type="predicted"/>
<dbReference type="SUPFAM" id="SSF52540">
    <property type="entry name" value="P-loop containing nucleoside triphosphate hydrolases"/>
    <property type="match status" value="1"/>
</dbReference>
<keyword evidence="2" id="KW-0472">Membrane</keyword>
<dbReference type="PANTHER" id="PTHR41259">
    <property type="entry name" value="DOUBLE-STRAND BREAK REPAIR RAD50 ATPASE, PUTATIVE-RELATED"/>
    <property type="match status" value="1"/>
</dbReference>
<accession>A0A662DF90</accession>
<dbReference type="Gene3D" id="3.40.50.300">
    <property type="entry name" value="P-loop containing nucleotide triphosphate hydrolases"/>
    <property type="match status" value="1"/>
</dbReference>
<dbReference type="Pfam" id="PF13514">
    <property type="entry name" value="AAA_27"/>
    <property type="match status" value="1"/>
</dbReference>
<comment type="caution">
    <text evidence="4">The sequence shown here is derived from an EMBL/GenBank/DDBJ whole genome shotgun (WGS) entry which is preliminary data.</text>
</comment>
<keyword evidence="2" id="KW-0812">Transmembrane</keyword>
<dbReference type="InterPro" id="IPR027417">
    <property type="entry name" value="P-loop_NTPase"/>
</dbReference>
<evidence type="ECO:0000256" key="2">
    <source>
        <dbReference type="SAM" id="Phobius"/>
    </source>
</evidence>
<feature type="domain" description="YhaN AAA" evidence="3">
    <location>
        <begin position="1"/>
        <end position="47"/>
    </location>
</feature>
<feature type="non-terminal residue" evidence="4">
    <location>
        <position position="391"/>
    </location>
</feature>
<reference evidence="4 5" key="1">
    <citation type="submission" date="2018-06" db="EMBL/GenBank/DDBJ databases">
        <title>Extensive metabolic versatility and redundancy in microbially diverse, dynamic hydrothermal sediments.</title>
        <authorList>
            <person name="Dombrowski N."/>
            <person name="Teske A."/>
            <person name="Baker B.J."/>
        </authorList>
    </citation>
    <scope>NUCLEOTIDE SEQUENCE [LARGE SCALE GENOMIC DNA]</scope>
    <source>
        <strain evidence="4">B19_G9</strain>
    </source>
</reference>
<dbReference type="AlphaFoldDB" id="A0A662DF90"/>
<dbReference type="InterPro" id="IPR038734">
    <property type="entry name" value="YhaN_AAA"/>
</dbReference>
<feature type="transmembrane region" description="Helical" evidence="2">
    <location>
        <begin position="354"/>
        <end position="376"/>
    </location>
</feature>
<evidence type="ECO:0000256" key="1">
    <source>
        <dbReference type="SAM" id="Coils"/>
    </source>
</evidence>
<evidence type="ECO:0000313" key="4">
    <source>
        <dbReference type="EMBL" id="RLE13177.1"/>
    </source>
</evidence>
<dbReference type="PANTHER" id="PTHR41259:SF1">
    <property type="entry name" value="DOUBLE-STRAND BREAK REPAIR RAD50 ATPASE, PUTATIVE-RELATED"/>
    <property type="match status" value="1"/>
</dbReference>
<evidence type="ECO:0000259" key="3">
    <source>
        <dbReference type="Pfam" id="PF13514"/>
    </source>
</evidence>
<dbReference type="Proteomes" id="UP000267654">
    <property type="component" value="Unassembled WGS sequence"/>
</dbReference>
<feature type="transmembrane region" description="Helical" evidence="2">
    <location>
        <begin position="328"/>
        <end position="348"/>
    </location>
</feature>
<gene>
    <name evidence="4" type="ORF">DRI96_03385</name>
</gene>
<keyword evidence="1" id="KW-0175">Coiled coil</keyword>
<feature type="coiled-coil region" evidence="1">
    <location>
        <begin position="166"/>
        <end position="213"/>
    </location>
</feature>
<dbReference type="EMBL" id="QMQB01000105">
    <property type="protein sequence ID" value="RLE13177.1"/>
    <property type="molecule type" value="Genomic_DNA"/>
</dbReference>
<sequence>MRIKEVNVRKYGPVDDFRLICDDVQVIYGRNEAGKTALVDAITTALFQKKSVFPGQDRFKEDKSFLLSKNVTVILEHSGKNYFFPGPLKFEQLINLPHYHLAGLFIIRAGDLSLRKDKKWEDRVKEFLSGIPANIERIKEKIGEEVDLTPSGDWSDRQPARKKTKIKEKEERVEDLLRAIEKLKLIRQKEKILKDKTGRRDNLKRKLEDIRALKSYKLHKRIKDTYLNWRRNKSFFLDYQRYLNDDLELWLKNEREKESFTSKINSCKYEIEAILKDLETMDEESLHLKKNREDLLNKKRMITAFSIDKDMADVSFSQRNISNKTSKLLLYITLGVILSVIGGILLLLSKSFSGWSLVYFVSLITGIYLLINSYFLNKLKMNLKKKKEEIL</sequence>
<name>A0A662DF90_UNCAE</name>
<organism evidence="4 5">
    <name type="scientific">Aerophobetes bacterium</name>
    <dbReference type="NCBI Taxonomy" id="2030807"/>
    <lineage>
        <taxon>Bacteria</taxon>
        <taxon>Candidatus Aerophobota</taxon>
    </lineage>
</organism>
<evidence type="ECO:0000313" key="5">
    <source>
        <dbReference type="Proteomes" id="UP000267654"/>
    </source>
</evidence>
<protein>
    <recommendedName>
        <fullName evidence="3">YhaN AAA domain-containing protein</fullName>
    </recommendedName>
</protein>
<keyword evidence="2" id="KW-1133">Transmembrane helix</keyword>